<accession>A0A1B1UJR5</accession>
<dbReference type="InterPro" id="IPR044855">
    <property type="entry name" value="CoA-Trfase_III_dom3_sf"/>
</dbReference>
<dbReference type="KEGG" id="bic:LMTR13_25400"/>
<dbReference type="Pfam" id="PF02515">
    <property type="entry name" value="CoA_transf_3"/>
    <property type="match status" value="1"/>
</dbReference>
<protein>
    <submittedName>
        <fullName evidence="1">Uncharacterized protein</fullName>
    </submittedName>
</protein>
<organism evidence="1 2">
    <name type="scientific">Bradyrhizobium icense</name>
    <dbReference type="NCBI Taxonomy" id="1274631"/>
    <lineage>
        <taxon>Bacteria</taxon>
        <taxon>Pseudomonadati</taxon>
        <taxon>Pseudomonadota</taxon>
        <taxon>Alphaproteobacteria</taxon>
        <taxon>Hyphomicrobiales</taxon>
        <taxon>Nitrobacteraceae</taxon>
        <taxon>Bradyrhizobium</taxon>
    </lineage>
</organism>
<gene>
    <name evidence="1" type="ORF">LMTR13_25400</name>
</gene>
<sequence>MPEGRCVASGICLRQMVAASATVLALQARERSGMGDQIEVPLACAVMEGLAYNSMKIDHLPPRYKTQREREIARRREAGLPMDLSYESSQELLDPFYRNYKCKDERMFYVVCPGHKHHTKRCLQVLGLYDELVAKGLTEEGGYLSSYPRMAIRSLAQRVSPAEILAGQDRRADEGCLPDPNRKGMGAHFGESRIPAGAQRWLQEWISADHARCTGLRIEVNDPAYGRMIQLGPVAWLEESGEAILSPAPRKWVTFDQAVAALSAIAADGRAAGRPICRLDGSTAYGFLTCPMSSLAHIRRTISPVSVRR</sequence>
<dbReference type="SUPFAM" id="SSF89796">
    <property type="entry name" value="CoA-transferase family III (CaiB/BaiF)"/>
    <property type="match status" value="1"/>
</dbReference>
<keyword evidence="2" id="KW-1185">Reference proteome</keyword>
<evidence type="ECO:0000313" key="2">
    <source>
        <dbReference type="Proteomes" id="UP000092839"/>
    </source>
</evidence>
<dbReference type="EMBL" id="CP016428">
    <property type="protein sequence ID" value="ANW02995.1"/>
    <property type="molecule type" value="Genomic_DNA"/>
</dbReference>
<dbReference type="STRING" id="1274631.LMTR13_25400"/>
<dbReference type="Proteomes" id="UP000092839">
    <property type="component" value="Chromosome"/>
</dbReference>
<dbReference type="InterPro" id="IPR023606">
    <property type="entry name" value="CoA-Trfase_III_dom_1_sf"/>
</dbReference>
<dbReference type="Gene3D" id="3.30.1540.10">
    <property type="entry name" value="formyl-coa transferase, domain 3"/>
    <property type="match status" value="1"/>
</dbReference>
<dbReference type="Gene3D" id="3.40.50.10540">
    <property type="entry name" value="Crotonobetainyl-coa:carnitine coa-transferase, domain 1"/>
    <property type="match status" value="1"/>
</dbReference>
<dbReference type="InterPro" id="IPR003673">
    <property type="entry name" value="CoA-Trfase_fam_III"/>
</dbReference>
<reference evidence="1 2" key="1">
    <citation type="submission" date="2016-07" db="EMBL/GenBank/DDBJ databases">
        <title>Complete genome sequence of Bradyrhizobium icense LMTR 13T, a potential inoculant strain isolated from lima bean (Phaseolus lunatus) in Peru.</title>
        <authorList>
            <person name="Ormeno-Orrillo E."/>
            <person name="Duran D."/>
            <person name="Rogel M.A."/>
            <person name="Rey L."/>
            <person name="Imperial J."/>
            <person name="Ruiz-Argueso T."/>
            <person name="Martinez-Romero E."/>
        </authorList>
    </citation>
    <scope>NUCLEOTIDE SEQUENCE [LARGE SCALE GENOMIC DNA]</scope>
    <source>
        <strain evidence="1 2">LMTR 13</strain>
    </source>
</reference>
<dbReference type="GO" id="GO:0003824">
    <property type="term" value="F:catalytic activity"/>
    <property type="evidence" value="ECO:0007669"/>
    <property type="project" value="InterPro"/>
</dbReference>
<evidence type="ECO:0000313" key="1">
    <source>
        <dbReference type="EMBL" id="ANW02995.1"/>
    </source>
</evidence>
<name>A0A1B1UJR5_9BRAD</name>
<proteinExistence type="predicted"/>
<dbReference type="AlphaFoldDB" id="A0A1B1UJR5"/>